<reference evidence="2" key="1">
    <citation type="submission" date="2024-05" db="EMBL/GenBank/DDBJ databases">
        <title>Alkalihalobacillus sp. strain MEB203 novel alkaliphilic bacterium from Lonar Lake, India.</title>
        <authorList>
            <person name="Joshi A."/>
            <person name="Thite S."/>
            <person name="Mengade P."/>
        </authorList>
    </citation>
    <scope>NUCLEOTIDE SEQUENCE</scope>
    <source>
        <strain evidence="2">MEB 203</strain>
    </source>
</reference>
<feature type="signal peptide" evidence="1">
    <location>
        <begin position="1"/>
        <end position="22"/>
    </location>
</feature>
<dbReference type="EMBL" id="JAOTPO010000011">
    <property type="protein sequence ID" value="MDE5414797.1"/>
    <property type="molecule type" value="Genomic_DNA"/>
</dbReference>
<evidence type="ECO:0000313" key="3">
    <source>
        <dbReference type="Proteomes" id="UP001148125"/>
    </source>
</evidence>
<sequence>MKKRILIGFSCLVLGLMLQGNFGNFPSSALNETVVEVASGEELTKPTELPSEH</sequence>
<name>A0ABT5VHK9_9BACI</name>
<accession>A0ABT5VHK9</accession>
<evidence type="ECO:0000256" key="1">
    <source>
        <dbReference type="SAM" id="SignalP"/>
    </source>
</evidence>
<proteinExistence type="predicted"/>
<protein>
    <recommendedName>
        <fullName evidence="4">Phr family secreted Rap phosphatase inhibitor</fullName>
    </recommendedName>
</protein>
<comment type="caution">
    <text evidence="2">The sequence shown here is derived from an EMBL/GenBank/DDBJ whole genome shotgun (WGS) entry which is preliminary data.</text>
</comment>
<evidence type="ECO:0000313" key="2">
    <source>
        <dbReference type="EMBL" id="MDE5414797.1"/>
    </source>
</evidence>
<keyword evidence="1" id="KW-0732">Signal</keyword>
<evidence type="ECO:0008006" key="4">
    <source>
        <dbReference type="Google" id="ProtNLM"/>
    </source>
</evidence>
<keyword evidence="3" id="KW-1185">Reference proteome</keyword>
<dbReference type="RefSeq" id="WP_275119407.1">
    <property type="nucleotide sequence ID" value="NZ_JAOTPO010000011.1"/>
</dbReference>
<organism evidence="2 3">
    <name type="scientific">Alkalihalobacterium chitinilyticum</name>
    <dbReference type="NCBI Taxonomy" id="2980103"/>
    <lineage>
        <taxon>Bacteria</taxon>
        <taxon>Bacillati</taxon>
        <taxon>Bacillota</taxon>
        <taxon>Bacilli</taxon>
        <taxon>Bacillales</taxon>
        <taxon>Bacillaceae</taxon>
        <taxon>Alkalihalobacterium</taxon>
    </lineage>
</organism>
<dbReference type="Proteomes" id="UP001148125">
    <property type="component" value="Unassembled WGS sequence"/>
</dbReference>
<gene>
    <name evidence="2" type="ORF">N7Z68_15670</name>
</gene>
<feature type="chain" id="PRO_5046587841" description="Phr family secreted Rap phosphatase inhibitor" evidence="1">
    <location>
        <begin position="23"/>
        <end position="53"/>
    </location>
</feature>